<dbReference type="Pfam" id="PF22052">
    <property type="entry name" value="DUF6937"/>
    <property type="match status" value="1"/>
</dbReference>
<dbReference type="RefSeq" id="WP_262598033.1">
    <property type="nucleotide sequence ID" value="NZ_CP103300.1"/>
</dbReference>
<proteinExistence type="predicted"/>
<organism evidence="4 5">
    <name type="scientific">Endozoicomonas euniceicola</name>
    <dbReference type="NCBI Taxonomy" id="1234143"/>
    <lineage>
        <taxon>Bacteria</taxon>
        <taxon>Pseudomonadati</taxon>
        <taxon>Pseudomonadota</taxon>
        <taxon>Gammaproteobacteria</taxon>
        <taxon>Oceanospirillales</taxon>
        <taxon>Endozoicomonadaceae</taxon>
        <taxon>Endozoicomonas</taxon>
    </lineage>
</organism>
<dbReference type="InterPro" id="IPR054218">
    <property type="entry name" value="DUF6938"/>
</dbReference>
<protein>
    <recommendedName>
        <fullName evidence="6">Glycosyl transferase family 28 C-terminal domain-containing protein</fullName>
    </recommendedName>
</protein>
<feature type="region of interest" description="Disordered" evidence="1">
    <location>
        <begin position="1"/>
        <end position="20"/>
    </location>
</feature>
<evidence type="ECO:0000313" key="5">
    <source>
        <dbReference type="Proteomes" id="UP001163255"/>
    </source>
</evidence>
<dbReference type="InterPro" id="IPR054217">
    <property type="entry name" value="DUF6937"/>
</dbReference>
<sequence length="483" mass="54024">MDNTSSVFGNRQSPSVIRKANRTKSSFEKKFGDDSHLSYPLSSNENLIMQPWLGIHDLTVSETGQPIDSEKGIIVGNIRMGYGHYRISMAIASAVNHFGYTPYWLDLAACKQTTGGKVIQHLNKLYSLGSRLSQQYSLFNRLFWEKLNSEGFRKLSFNAKDQRVSELMAPVLSHIPKDMPFIGTHTWPAQAAVHAGISNVISVIPDNWPMALHLAEGAHHVVQTPSCYFGYRILNGMDKSRLLKPMPADSITHAGHFIDHELLKDLKADCNKRVSRIEAGEPLRILLTVGGAGAQFDTFLAIIGHLLPLVEARRVCLFINVGDYRSVWNQLTDKLPGLRKLARLYDNEWDDVVALTDTDNDHLEGIHAFCHEDIFSAVYSTNRLMRITDLMVTKPSELAFYPVPKLMIKRVGGHEAYGAIRAAEIGDGTIEFERTDAAIQMLQLLIEEKSLIKTMCQNILKANAAGVYDGAYKTVELALKRRS</sequence>
<dbReference type="Proteomes" id="UP001163255">
    <property type="component" value="Chromosome"/>
</dbReference>
<gene>
    <name evidence="4" type="ORF">NX720_23895</name>
</gene>
<evidence type="ECO:0000259" key="2">
    <source>
        <dbReference type="Pfam" id="PF22052"/>
    </source>
</evidence>
<feature type="domain" description="DUF6937" evidence="2">
    <location>
        <begin position="7"/>
        <end position="233"/>
    </location>
</feature>
<feature type="compositionally biased region" description="Polar residues" evidence="1">
    <location>
        <begin position="1"/>
        <end position="15"/>
    </location>
</feature>
<reference evidence="4" key="1">
    <citation type="submission" date="2022-10" db="EMBL/GenBank/DDBJ databases">
        <title>Completed Genome Sequence of two octocoral isolated bacterium, Endozoicomonas euniceicola EF212T and Endozoicomonas gorgoniicola PS125T.</title>
        <authorList>
            <person name="Chiou Y.-J."/>
            <person name="Chen Y.-H."/>
        </authorList>
    </citation>
    <scope>NUCLEOTIDE SEQUENCE</scope>
    <source>
        <strain evidence="4">EF212</strain>
    </source>
</reference>
<feature type="domain" description="DUF6938" evidence="3">
    <location>
        <begin position="246"/>
        <end position="478"/>
    </location>
</feature>
<evidence type="ECO:0008006" key="6">
    <source>
        <dbReference type="Google" id="ProtNLM"/>
    </source>
</evidence>
<name>A0ABY6GSU5_9GAMM</name>
<keyword evidence="5" id="KW-1185">Reference proteome</keyword>
<dbReference type="EMBL" id="CP103300">
    <property type="protein sequence ID" value="UYM15830.1"/>
    <property type="molecule type" value="Genomic_DNA"/>
</dbReference>
<accession>A0ABY6GSU5</accession>
<evidence type="ECO:0000259" key="3">
    <source>
        <dbReference type="Pfam" id="PF22053"/>
    </source>
</evidence>
<evidence type="ECO:0000256" key="1">
    <source>
        <dbReference type="SAM" id="MobiDB-lite"/>
    </source>
</evidence>
<evidence type="ECO:0000313" key="4">
    <source>
        <dbReference type="EMBL" id="UYM15830.1"/>
    </source>
</evidence>
<dbReference type="Pfam" id="PF22053">
    <property type="entry name" value="DUF6938"/>
    <property type="match status" value="1"/>
</dbReference>